<comment type="caution">
    <text evidence="2">The sequence shown here is derived from an EMBL/GenBank/DDBJ whole genome shotgun (WGS) entry which is preliminary data.</text>
</comment>
<dbReference type="PANTHER" id="PTHR43943">
    <property type="entry name" value="DEHYDROGENASE/REDUCTASE (SDR FAMILY) MEMBER 4"/>
    <property type="match status" value="1"/>
</dbReference>
<comment type="similarity">
    <text evidence="1">Belongs to the short-chain dehydrogenases/reductases (SDR) family.</text>
</comment>
<protein>
    <submittedName>
        <fullName evidence="2">SDR family oxidoreductase</fullName>
    </submittedName>
</protein>
<evidence type="ECO:0000313" key="2">
    <source>
        <dbReference type="EMBL" id="MFD1783868.1"/>
    </source>
</evidence>
<gene>
    <name evidence="2" type="ORF">ACFSC0_10730</name>
</gene>
<sequence>MTTEVLAEAGAQTKAQGLFDLTGKVAIITGSSRGIGKAIAERMAEQGAKVVISSRKAGPCEEVAAEINARHPGHAIAVPANISSKDDLQRLVDETRQAFGKIDIVVCNAATNPFFGPMSKISDDAFRKILDNNIIANHWLVQMVAPEMIERRDGAVIIISSIGGLRGSTGIGAYNISKAADFQLARNLAVELGPHNIRVNCIAPGLVKTDFARALWDTPEAEKRSSANTPLRRLGEPDDIAGAAVFLASKAASWMTGQSIIVDGGSTC</sequence>
<organism evidence="2 3">
    <name type="scientific">Phenylobacterium terrae</name>
    <dbReference type="NCBI Taxonomy" id="2665495"/>
    <lineage>
        <taxon>Bacteria</taxon>
        <taxon>Pseudomonadati</taxon>
        <taxon>Pseudomonadota</taxon>
        <taxon>Alphaproteobacteria</taxon>
        <taxon>Caulobacterales</taxon>
        <taxon>Caulobacteraceae</taxon>
        <taxon>Phenylobacterium</taxon>
    </lineage>
</organism>
<dbReference type="Proteomes" id="UP001597237">
    <property type="component" value="Unassembled WGS sequence"/>
</dbReference>
<dbReference type="InterPro" id="IPR036291">
    <property type="entry name" value="NAD(P)-bd_dom_sf"/>
</dbReference>
<name>A0ABW4N201_9CAUL</name>
<evidence type="ECO:0000256" key="1">
    <source>
        <dbReference type="ARBA" id="ARBA00006484"/>
    </source>
</evidence>
<dbReference type="Pfam" id="PF13561">
    <property type="entry name" value="adh_short_C2"/>
    <property type="match status" value="1"/>
</dbReference>
<dbReference type="SUPFAM" id="SSF51735">
    <property type="entry name" value="NAD(P)-binding Rossmann-fold domains"/>
    <property type="match status" value="1"/>
</dbReference>
<accession>A0ABW4N201</accession>
<evidence type="ECO:0000313" key="3">
    <source>
        <dbReference type="Proteomes" id="UP001597237"/>
    </source>
</evidence>
<dbReference type="InterPro" id="IPR020904">
    <property type="entry name" value="Sc_DH/Rdtase_CS"/>
</dbReference>
<dbReference type="PANTHER" id="PTHR43943:SF2">
    <property type="entry name" value="DEHYDROGENASE_REDUCTASE 4"/>
    <property type="match status" value="1"/>
</dbReference>
<dbReference type="PROSITE" id="PS00061">
    <property type="entry name" value="ADH_SHORT"/>
    <property type="match status" value="1"/>
</dbReference>
<dbReference type="InterPro" id="IPR002347">
    <property type="entry name" value="SDR_fam"/>
</dbReference>
<dbReference type="PRINTS" id="PR00081">
    <property type="entry name" value="GDHRDH"/>
</dbReference>
<dbReference type="CDD" id="cd05233">
    <property type="entry name" value="SDR_c"/>
    <property type="match status" value="1"/>
</dbReference>
<proteinExistence type="inferred from homology"/>
<keyword evidence="3" id="KW-1185">Reference proteome</keyword>
<reference evidence="3" key="1">
    <citation type="journal article" date="2019" name="Int. J. Syst. Evol. Microbiol.">
        <title>The Global Catalogue of Microorganisms (GCM) 10K type strain sequencing project: providing services to taxonomists for standard genome sequencing and annotation.</title>
        <authorList>
            <consortium name="The Broad Institute Genomics Platform"/>
            <consortium name="The Broad Institute Genome Sequencing Center for Infectious Disease"/>
            <person name="Wu L."/>
            <person name="Ma J."/>
        </authorList>
    </citation>
    <scope>NUCLEOTIDE SEQUENCE [LARGE SCALE GENOMIC DNA]</scope>
    <source>
        <strain evidence="3">DFY28</strain>
    </source>
</reference>
<dbReference type="RefSeq" id="WP_377282941.1">
    <property type="nucleotide sequence ID" value="NZ_JBHRSI010000008.1"/>
</dbReference>
<dbReference type="Gene3D" id="3.40.50.720">
    <property type="entry name" value="NAD(P)-binding Rossmann-like Domain"/>
    <property type="match status" value="1"/>
</dbReference>
<dbReference type="EMBL" id="JBHUEY010000001">
    <property type="protein sequence ID" value="MFD1783868.1"/>
    <property type="molecule type" value="Genomic_DNA"/>
</dbReference>
<dbReference type="PRINTS" id="PR00080">
    <property type="entry name" value="SDRFAMILY"/>
</dbReference>
<dbReference type="NCBIfam" id="NF005559">
    <property type="entry name" value="PRK07231.1"/>
    <property type="match status" value="1"/>
</dbReference>